<evidence type="ECO:0000313" key="3">
    <source>
        <dbReference type="Proteomes" id="UP000059680"/>
    </source>
</evidence>
<feature type="region of interest" description="Disordered" evidence="1">
    <location>
        <begin position="31"/>
        <end position="66"/>
    </location>
</feature>
<dbReference type="AlphaFoldDB" id="A0A0P0WJV1"/>
<dbReference type="Proteomes" id="UP000059680">
    <property type="component" value="Chromosome 5"/>
</dbReference>
<dbReference type="EMBL" id="AP014961">
    <property type="protein sequence ID" value="BAS92911.1"/>
    <property type="molecule type" value="Genomic_DNA"/>
</dbReference>
<evidence type="ECO:0000256" key="1">
    <source>
        <dbReference type="SAM" id="MobiDB-lite"/>
    </source>
</evidence>
<feature type="compositionally biased region" description="Gly residues" evidence="1">
    <location>
        <begin position="56"/>
        <end position="66"/>
    </location>
</feature>
<feature type="compositionally biased region" description="Polar residues" evidence="1">
    <location>
        <begin position="31"/>
        <end position="41"/>
    </location>
</feature>
<dbReference type="InParanoid" id="A0A0P0WJV1"/>
<reference evidence="2 3" key="3">
    <citation type="journal article" date="2013" name="Rice">
        <title>Improvement of the Oryza sativa Nipponbare reference genome using next generation sequence and optical map data.</title>
        <authorList>
            <person name="Kawahara Y."/>
            <person name="de la Bastide M."/>
            <person name="Hamilton J.P."/>
            <person name="Kanamori H."/>
            <person name="McCombie W.R."/>
            <person name="Ouyang S."/>
            <person name="Schwartz D.C."/>
            <person name="Tanaka T."/>
            <person name="Wu J."/>
            <person name="Zhou S."/>
            <person name="Childs K.L."/>
            <person name="Davidson R.M."/>
            <person name="Lin H."/>
            <person name="Quesada-Ocampo L."/>
            <person name="Vaillancourt B."/>
            <person name="Sakai H."/>
            <person name="Lee S.S."/>
            <person name="Kim J."/>
            <person name="Numa H."/>
            <person name="Itoh T."/>
            <person name="Buell C.R."/>
            <person name="Matsumoto T."/>
        </authorList>
    </citation>
    <scope>NUCLEOTIDE SEQUENCE [LARGE SCALE GENOMIC DNA]</scope>
    <source>
        <strain evidence="3">cv. Nipponbare</strain>
    </source>
</reference>
<reference evidence="2 3" key="2">
    <citation type="journal article" date="2013" name="Plant Cell Physiol.">
        <title>Rice Annotation Project Database (RAP-DB): an integrative and interactive database for rice genomics.</title>
        <authorList>
            <person name="Sakai H."/>
            <person name="Lee S.S."/>
            <person name="Tanaka T."/>
            <person name="Numa H."/>
            <person name="Kim J."/>
            <person name="Kawahara Y."/>
            <person name="Wakimoto H."/>
            <person name="Yang C.C."/>
            <person name="Iwamoto M."/>
            <person name="Abe T."/>
            <person name="Yamada Y."/>
            <person name="Muto A."/>
            <person name="Inokuchi H."/>
            <person name="Ikemura T."/>
            <person name="Matsumoto T."/>
            <person name="Sasaki T."/>
            <person name="Itoh T."/>
        </authorList>
    </citation>
    <scope>NUCLEOTIDE SEQUENCE [LARGE SCALE GENOMIC DNA]</scope>
    <source>
        <strain evidence="3">cv. Nipponbare</strain>
    </source>
</reference>
<name>A0A0P0WJV1_ORYSJ</name>
<proteinExistence type="predicted"/>
<protein>
    <submittedName>
        <fullName evidence="2">Os05g0230200 protein</fullName>
    </submittedName>
</protein>
<dbReference type="STRING" id="39947.A0A0P0WJV1"/>
<keyword evidence="3" id="KW-1185">Reference proteome</keyword>
<reference evidence="3" key="1">
    <citation type="journal article" date="2005" name="Nature">
        <title>The map-based sequence of the rice genome.</title>
        <authorList>
            <consortium name="International rice genome sequencing project (IRGSP)"/>
            <person name="Matsumoto T."/>
            <person name="Wu J."/>
            <person name="Kanamori H."/>
            <person name="Katayose Y."/>
            <person name="Fujisawa M."/>
            <person name="Namiki N."/>
            <person name="Mizuno H."/>
            <person name="Yamamoto K."/>
            <person name="Antonio B.A."/>
            <person name="Baba T."/>
            <person name="Sakata K."/>
            <person name="Nagamura Y."/>
            <person name="Aoki H."/>
            <person name="Arikawa K."/>
            <person name="Arita K."/>
            <person name="Bito T."/>
            <person name="Chiden Y."/>
            <person name="Fujitsuka N."/>
            <person name="Fukunaka R."/>
            <person name="Hamada M."/>
            <person name="Harada C."/>
            <person name="Hayashi A."/>
            <person name="Hijishita S."/>
            <person name="Honda M."/>
            <person name="Hosokawa S."/>
            <person name="Ichikawa Y."/>
            <person name="Idonuma A."/>
            <person name="Iijima M."/>
            <person name="Ikeda M."/>
            <person name="Ikeno M."/>
            <person name="Ito K."/>
            <person name="Ito S."/>
            <person name="Ito T."/>
            <person name="Ito Y."/>
            <person name="Ito Y."/>
            <person name="Iwabuchi A."/>
            <person name="Kamiya K."/>
            <person name="Karasawa W."/>
            <person name="Kurita K."/>
            <person name="Katagiri S."/>
            <person name="Kikuta A."/>
            <person name="Kobayashi H."/>
            <person name="Kobayashi N."/>
            <person name="Machita K."/>
            <person name="Maehara T."/>
            <person name="Masukawa M."/>
            <person name="Mizubayashi T."/>
            <person name="Mukai Y."/>
            <person name="Nagasaki H."/>
            <person name="Nagata Y."/>
            <person name="Naito S."/>
            <person name="Nakashima M."/>
            <person name="Nakama Y."/>
            <person name="Nakamichi Y."/>
            <person name="Nakamura M."/>
            <person name="Meguro A."/>
            <person name="Negishi M."/>
            <person name="Ohta I."/>
            <person name="Ohta T."/>
            <person name="Okamoto M."/>
            <person name="Ono N."/>
            <person name="Saji S."/>
            <person name="Sakaguchi M."/>
            <person name="Sakai K."/>
            <person name="Shibata M."/>
            <person name="Shimokawa T."/>
            <person name="Song J."/>
            <person name="Takazaki Y."/>
            <person name="Terasawa K."/>
            <person name="Tsugane M."/>
            <person name="Tsuji K."/>
            <person name="Ueda S."/>
            <person name="Waki K."/>
            <person name="Yamagata H."/>
            <person name="Yamamoto M."/>
            <person name="Yamamoto S."/>
            <person name="Yamane H."/>
            <person name="Yoshiki S."/>
            <person name="Yoshihara R."/>
            <person name="Yukawa K."/>
            <person name="Zhong H."/>
            <person name="Yano M."/>
            <person name="Yuan Q."/>
            <person name="Ouyang S."/>
            <person name="Liu J."/>
            <person name="Jones K.M."/>
            <person name="Gansberger K."/>
            <person name="Moffat K."/>
            <person name="Hill J."/>
            <person name="Bera J."/>
            <person name="Fadrosh D."/>
            <person name="Jin S."/>
            <person name="Johri S."/>
            <person name="Kim M."/>
            <person name="Overton L."/>
            <person name="Reardon M."/>
            <person name="Tsitrin T."/>
            <person name="Vuong H."/>
            <person name="Weaver B."/>
            <person name="Ciecko A."/>
            <person name="Tallon L."/>
            <person name="Jackson J."/>
            <person name="Pai G."/>
            <person name="Aken S.V."/>
            <person name="Utterback T."/>
            <person name="Reidmuller S."/>
            <person name="Feldblyum T."/>
            <person name="Hsiao J."/>
            <person name="Zismann V."/>
            <person name="Iobst S."/>
            <person name="de Vazeille A.R."/>
            <person name="Buell C.R."/>
            <person name="Ying K."/>
            <person name="Li Y."/>
            <person name="Lu T."/>
            <person name="Huang Y."/>
            <person name="Zhao Q."/>
            <person name="Feng Q."/>
            <person name="Zhang L."/>
            <person name="Zhu J."/>
            <person name="Weng Q."/>
            <person name="Mu J."/>
            <person name="Lu Y."/>
            <person name="Fan D."/>
            <person name="Liu Y."/>
            <person name="Guan J."/>
            <person name="Zhang Y."/>
            <person name="Yu S."/>
            <person name="Liu X."/>
            <person name="Zhang Y."/>
            <person name="Hong G."/>
            <person name="Han B."/>
            <person name="Choisne N."/>
            <person name="Demange N."/>
            <person name="Orjeda G."/>
            <person name="Samain S."/>
            <person name="Cattolico L."/>
            <person name="Pelletier E."/>
            <person name="Couloux A."/>
            <person name="Segurens B."/>
            <person name="Wincker P."/>
            <person name="D'Hont A."/>
            <person name="Scarpelli C."/>
            <person name="Weissenbach J."/>
            <person name="Salanoubat M."/>
            <person name="Quetier F."/>
            <person name="Yu Y."/>
            <person name="Kim H.R."/>
            <person name="Rambo T."/>
            <person name="Currie J."/>
            <person name="Collura K."/>
            <person name="Luo M."/>
            <person name="Yang T."/>
            <person name="Ammiraju J.S.S."/>
            <person name="Engler F."/>
            <person name="Soderlund C."/>
            <person name="Wing R.A."/>
            <person name="Palmer L.E."/>
            <person name="de la Bastide M."/>
            <person name="Spiegel L."/>
            <person name="Nascimento L."/>
            <person name="Zutavern T."/>
            <person name="O'Shaughnessy A."/>
            <person name="Dike S."/>
            <person name="Dedhia N."/>
            <person name="Preston R."/>
            <person name="Balija V."/>
            <person name="McCombie W.R."/>
            <person name="Chow T."/>
            <person name="Chen H."/>
            <person name="Chung M."/>
            <person name="Chen C."/>
            <person name="Shaw J."/>
            <person name="Wu H."/>
            <person name="Hsiao K."/>
            <person name="Chao Y."/>
            <person name="Chu M."/>
            <person name="Cheng C."/>
            <person name="Hour A."/>
            <person name="Lee P."/>
            <person name="Lin S."/>
            <person name="Lin Y."/>
            <person name="Liou J."/>
            <person name="Liu S."/>
            <person name="Hsing Y."/>
            <person name="Raghuvanshi S."/>
            <person name="Mohanty A."/>
            <person name="Bharti A.K."/>
            <person name="Gaur A."/>
            <person name="Gupta V."/>
            <person name="Kumar D."/>
            <person name="Ravi V."/>
            <person name="Vij S."/>
            <person name="Kapur A."/>
            <person name="Khurana P."/>
            <person name="Khurana P."/>
            <person name="Khurana J.P."/>
            <person name="Tyagi A.K."/>
            <person name="Gaikwad K."/>
            <person name="Singh A."/>
            <person name="Dalal V."/>
            <person name="Srivastava S."/>
            <person name="Dixit A."/>
            <person name="Pal A.K."/>
            <person name="Ghazi I.A."/>
            <person name="Yadav M."/>
            <person name="Pandit A."/>
            <person name="Bhargava A."/>
            <person name="Sureshbabu K."/>
            <person name="Batra K."/>
            <person name="Sharma T.R."/>
            <person name="Mohapatra T."/>
            <person name="Singh N.K."/>
            <person name="Messing J."/>
            <person name="Nelson A.B."/>
            <person name="Fuks G."/>
            <person name="Kavchok S."/>
            <person name="Keizer G."/>
            <person name="Linton E."/>
            <person name="Llaca V."/>
            <person name="Song R."/>
            <person name="Tanyolac B."/>
            <person name="Young S."/>
            <person name="Ho-Il K."/>
            <person name="Hahn J.H."/>
            <person name="Sangsakoo G."/>
            <person name="Vanavichit A."/>
            <person name="de Mattos Luiz.A.T."/>
            <person name="Zimmer P.D."/>
            <person name="Malone G."/>
            <person name="Dellagostin O."/>
            <person name="de Oliveira A.C."/>
            <person name="Bevan M."/>
            <person name="Bancroft I."/>
            <person name="Minx P."/>
            <person name="Cordum H."/>
            <person name="Wilson R."/>
            <person name="Cheng Z."/>
            <person name="Jin W."/>
            <person name="Jiang J."/>
            <person name="Leong S.A."/>
            <person name="Iwama H."/>
            <person name="Gojobori T."/>
            <person name="Itoh T."/>
            <person name="Niimura Y."/>
            <person name="Fujii Y."/>
            <person name="Habara T."/>
            <person name="Sakai H."/>
            <person name="Sato Y."/>
            <person name="Wilson G."/>
            <person name="Kumar K."/>
            <person name="McCouch S."/>
            <person name="Juretic N."/>
            <person name="Hoen D."/>
            <person name="Wright S."/>
            <person name="Bruskiewich R."/>
            <person name="Bureau T."/>
            <person name="Miyao A."/>
            <person name="Hirochika H."/>
            <person name="Nishikawa T."/>
            <person name="Kadowaki K."/>
            <person name="Sugiura M."/>
            <person name="Burr B."/>
            <person name="Sasaki T."/>
        </authorList>
    </citation>
    <scope>NUCLEOTIDE SEQUENCE [LARGE SCALE GENOMIC DNA]</scope>
    <source>
        <strain evidence="3">cv. Nipponbare</strain>
    </source>
</reference>
<evidence type="ECO:0000313" key="2">
    <source>
        <dbReference type="EMBL" id="BAS92911.1"/>
    </source>
</evidence>
<sequence>MGIASVELCFALHARAHYRWPWPSMTSPPLSVRSLTPTKWSQLPPPPPPSGHSSGLSGGERGGGGQVQTDVFLQKAEFQQLQMLRCSVAEFQQFQMLCSSISLTPEPSVVKSANFQGTFWTDKQNLDVTAGKYWAK</sequence>
<organism evidence="2 3">
    <name type="scientific">Oryza sativa subsp. japonica</name>
    <name type="common">Rice</name>
    <dbReference type="NCBI Taxonomy" id="39947"/>
    <lineage>
        <taxon>Eukaryota</taxon>
        <taxon>Viridiplantae</taxon>
        <taxon>Streptophyta</taxon>
        <taxon>Embryophyta</taxon>
        <taxon>Tracheophyta</taxon>
        <taxon>Spermatophyta</taxon>
        <taxon>Magnoliopsida</taxon>
        <taxon>Liliopsida</taxon>
        <taxon>Poales</taxon>
        <taxon>Poaceae</taxon>
        <taxon>BOP clade</taxon>
        <taxon>Oryzoideae</taxon>
        <taxon>Oryzeae</taxon>
        <taxon>Oryzinae</taxon>
        <taxon>Oryza</taxon>
        <taxon>Oryza sativa</taxon>
    </lineage>
</organism>
<dbReference type="PaxDb" id="39947-A0A0P0WJV1"/>
<gene>
    <name evidence="2" type="ordered locus">Os05g0230200</name>
    <name evidence="2" type="ORF">OSNPB_050230200</name>
</gene>
<accession>A0A0P0WJV1</accession>